<comment type="caution">
    <text evidence="1">The sequence shown here is derived from an EMBL/GenBank/DDBJ whole genome shotgun (WGS) entry which is preliminary data.</text>
</comment>
<name>A0A494WYI3_9BURK</name>
<sequence length="111" mass="12336">MPIAAVLTTVKVAVCKEGANAMFHPAWLPGKALARRVETIWQRSAKKSPEVVHQAATNADEAAPRQFENEAERLERIAAYARCGYFNMGYTVEMFQLMGELPLDLNRGSAR</sequence>
<organism evidence="1 2">
    <name type="scientific">Trinickia fusca</name>
    <dbReference type="NCBI Taxonomy" id="2419777"/>
    <lineage>
        <taxon>Bacteria</taxon>
        <taxon>Pseudomonadati</taxon>
        <taxon>Pseudomonadota</taxon>
        <taxon>Betaproteobacteria</taxon>
        <taxon>Burkholderiales</taxon>
        <taxon>Burkholderiaceae</taxon>
        <taxon>Trinickia</taxon>
    </lineage>
</organism>
<evidence type="ECO:0000313" key="1">
    <source>
        <dbReference type="EMBL" id="RKP43598.1"/>
    </source>
</evidence>
<protein>
    <submittedName>
        <fullName evidence="1">Uncharacterized protein</fullName>
    </submittedName>
</protein>
<accession>A0A494WYI3</accession>
<keyword evidence="2" id="KW-1185">Reference proteome</keyword>
<dbReference type="Proteomes" id="UP000280434">
    <property type="component" value="Unassembled WGS sequence"/>
</dbReference>
<reference evidence="1 2" key="1">
    <citation type="submission" date="2018-10" db="EMBL/GenBank/DDBJ databases">
        <title>Paraburkholderia sp. 7MK8-2, isolated from soil.</title>
        <authorList>
            <person name="Gao Z.-H."/>
            <person name="Qiu L.-H."/>
        </authorList>
    </citation>
    <scope>NUCLEOTIDE SEQUENCE [LARGE SCALE GENOMIC DNA]</scope>
    <source>
        <strain evidence="1 2">7MK8-2</strain>
    </source>
</reference>
<gene>
    <name evidence="1" type="ORF">D7S89_25505</name>
</gene>
<proteinExistence type="predicted"/>
<dbReference type="EMBL" id="RBZV01000018">
    <property type="protein sequence ID" value="RKP43598.1"/>
    <property type="molecule type" value="Genomic_DNA"/>
</dbReference>
<evidence type="ECO:0000313" key="2">
    <source>
        <dbReference type="Proteomes" id="UP000280434"/>
    </source>
</evidence>
<dbReference type="AlphaFoldDB" id="A0A494WYI3"/>